<sequence length="554" mass="62442">MSVPQMTFSTLIREMEGNNTTRDWDVLVSYDEEKINKVLEKMEQETSKDFVITKKDEDPNTGDLIDIEYRLKIANPTLQFTFTDSEAEVSYKLTGDYGKLPIKVPDNTTMKITAKIASLQGKVTTTSKSPSFVPYKEAIEAPENQWVKQGPNYVVRIADVGHAQGVCIIFRKCRVTLHNKSQDETVQRRVASIEAAVRQNISDEMAESGFHYVVSAVNAPVPLVRETTSVTLRPKSFCFSFYQRDEANKRPGALIMWIGVDGGYNNGDHEEGSTSLHFQPGDREVNPIPQKSSASIIIMHDLLARKFLMPALETKLDNVCLNSTKGTKGMELTGSLRNTEIRIGRYEKRYKCGLFNQYVCKEGFDGVKTNCDKPKTKIVISPRPVSNGDSVTLSYESDRLQSEWYSDTGTGGHIPYNDMYFNFEWAGTGKWEAAEGDKPNKIRLRFENTNEWIVKVSGSKPPWWIPDEPDRLPNVYEKLVMKVDIDIPIAELDYFLTTNLLFPGQHVFKAHAPYTKGDDHKGLAVPRDLILTGDVNDKLADSYSTAHSSRTSVL</sequence>
<dbReference type="GeneID" id="70251469"/>
<gene>
    <name evidence="1" type="ORF">BGW36DRAFT_432825</name>
</gene>
<evidence type="ECO:0000313" key="1">
    <source>
        <dbReference type="EMBL" id="KAH8689860.1"/>
    </source>
</evidence>
<dbReference type="Proteomes" id="UP001201262">
    <property type="component" value="Unassembled WGS sequence"/>
</dbReference>
<dbReference type="EMBL" id="JAJTJA010000014">
    <property type="protein sequence ID" value="KAH8689860.1"/>
    <property type="molecule type" value="Genomic_DNA"/>
</dbReference>
<reference evidence="1" key="1">
    <citation type="submission" date="2021-12" db="EMBL/GenBank/DDBJ databases">
        <title>Convergent genome expansion in fungi linked to evolution of root-endophyte symbiosis.</title>
        <authorList>
            <consortium name="DOE Joint Genome Institute"/>
            <person name="Ke Y.-H."/>
            <person name="Bonito G."/>
            <person name="Liao H.-L."/>
            <person name="Looney B."/>
            <person name="Rojas-Flechas A."/>
            <person name="Nash J."/>
            <person name="Hameed K."/>
            <person name="Schadt C."/>
            <person name="Martin F."/>
            <person name="Crous P.W."/>
            <person name="Miettinen O."/>
            <person name="Magnuson J.K."/>
            <person name="Labbe J."/>
            <person name="Jacobson D."/>
            <person name="Doktycz M.J."/>
            <person name="Veneault-Fourrey C."/>
            <person name="Kuo A."/>
            <person name="Mondo S."/>
            <person name="Calhoun S."/>
            <person name="Riley R."/>
            <person name="Ohm R."/>
            <person name="LaButti K."/>
            <person name="Andreopoulos B."/>
            <person name="Pangilinan J."/>
            <person name="Nolan M."/>
            <person name="Tritt A."/>
            <person name="Clum A."/>
            <person name="Lipzen A."/>
            <person name="Daum C."/>
            <person name="Barry K."/>
            <person name="Grigoriev I.V."/>
            <person name="Vilgalys R."/>
        </authorList>
    </citation>
    <scope>NUCLEOTIDE SEQUENCE</scope>
    <source>
        <strain evidence="1">PMI_201</strain>
    </source>
</reference>
<name>A0AAD4PRU9_9EURO</name>
<dbReference type="RefSeq" id="XP_046066143.1">
    <property type="nucleotide sequence ID" value="XM_046221182.1"/>
</dbReference>
<evidence type="ECO:0000313" key="2">
    <source>
        <dbReference type="Proteomes" id="UP001201262"/>
    </source>
</evidence>
<accession>A0AAD4PRU9</accession>
<dbReference type="AlphaFoldDB" id="A0AAD4PRU9"/>
<proteinExistence type="predicted"/>
<comment type="caution">
    <text evidence="1">The sequence shown here is derived from an EMBL/GenBank/DDBJ whole genome shotgun (WGS) entry which is preliminary data.</text>
</comment>
<keyword evidence="2" id="KW-1185">Reference proteome</keyword>
<protein>
    <submittedName>
        <fullName evidence="1">Uncharacterized protein</fullName>
    </submittedName>
</protein>
<organism evidence="1 2">
    <name type="scientific">Talaromyces proteolyticus</name>
    <dbReference type="NCBI Taxonomy" id="1131652"/>
    <lineage>
        <taxon>Eukaryota</taxon>
        <taxon>Fungi</taxon>
        <taxon>Dikarya</taxon>
        <taxon>Ascomycota</taxon>
        <taxon>Pezizomycotina</taxon>
        <taxon>Eurotiomycetes</taxon>
        <taxon>Eurotiomycetidae</taxon>
        <taxon>Eurotiales</taxon>
        <taxon>Trichocomaceae</taxon>
        <taxon>Talaromyces</taxon>
        <taxon>Talaromyces sect. Bacilispori</taxon>
    </lineage>
</organism>